<dbReference type="Proteomes" id="UP000231070">
    <property type="component" value="Unassembled WGS sequence"/>
</dbReference>
<evidence type="ECO:0008006" key="3">
    <source>
        <dbReference type="Google" id="ProtNLM"/>
    </source>
</evidence>
<gene>
    <name evidence="1" type="ORF">CJ014_00800</name>
</gene>
<organism evidence="1 2">
    <name type="scientific">Pleomorphomonas carboxyditropha</name>
    <dbReference type="NCBI Taxonomy" id="2023338"/>
    <lineage>
        <taxon>Bacteria</taxon>
        <taxon>Pseudomonadati</taxon>
        <taxon>Pseudomonadota</taxon>
        <taxon>Alphaproteobacteria</taxon>
        <taxon>Hyphomicrobiales</taxon>
        <taxon>Pleomorphomonadaceae</taxon>
        <taxon>Pleomorphomonas</taxon>
    </lineage>
</organism>
<dbReference type="EMBL" id="NQVN01000001">
    <property type="protein sequence ID" value="PIP00675.1"/>
    <property type="molecule type" value="Genomic_DNA"/>
</dbReference>
<accession>A0A2G9X166</accession>
<dbReference type="RefSeq" id="WP_100078618.1">
    <property type="nucleotide sequence ID" value="NZ_NQVN01000001.1"/>
</dbReference>
<comment type="caution">
    <text evidence="1">The sequence shown here is derived from an EMBL/GenBank/DDBJ whole genome shotgun (WGS) entry which is preliminary data.</text>
</comment>
<dbReference type="InterPro" id="IPR005564">
    <property type="entry name" value="Major_capsid_GpE"/>
</dbReference>
<dbReference type="AlphaFoldDB" id="A0A2G9X166"/>
<name>A0A2G9X166_9HYPH</name>
<keyword evidence="2" id="KW-1185">Reference proteome</keyword>
<dbReference type="Pfam" id="PF03864">
    <property type="entry name" value="Phage_cap_E"/>
    <property type="match status" value="1"/>
</dbReference>
<sequence>MTAFADIVKDPAFSLMERTNSIIDTQYVPHEISDWLNWDTDGIPFRSVSIEEQNGSISLIETQPLKAPAPKIEGDSRVIRTLNIPRYPVEVSVDAAEVDGVRKVGSDNEVEYVVDRLKAKELKARKSHDATLEFARAGAVSGLIRDKNGATIYDLYSELGVARIDRTIDFSNSATDIVDELSDIRAQAEDELGGYLINGWIWLQSGTVNKKTTTHNSVRESFKYFQTSFAASDKTKGFTICDDIQVRNYRKGKLNGQSFIDEGDSFLLPLVDDFYHTRFAPSLSFPNTPGLPLYVIPGGVDKYGQVFDELVESHHISWISRPRAIIRIRAA</sequence>
<evidence type="ECO:0000313" key="2">
    <source>
        <dbReference type="Proteomes" id="UP000231070"/>
    </source>
</evidence>
<protein>
    <recommendedName>
        <fullName evidence="3">Major capsid protein E</fullName>
    </recommendedName>
</protein>
<dbReference type="OrthoDB" id="6388191at2"/>
<reference evidence="1 2" key="1">
    <citation type="submission" date="2017-08" db="EMBL/GenBank/DDBJ databases">
        <title>Pleomorphomonas carboxidotrophicus sp. nov., a new mesophilic hydrogenogenic carboxidotroph.</title>
        <authorList>
            <person name="Esquivel-Elizondo S."/>
            <person name="Krajmalnik-Brown R."/>
            <person name="Maldonado J."/>
        </authorList>
    </citation>
    <scope>NUCLEOTIDE SEQUENCE [LARGE SCALE GENOMIC DNA]</scope>
    <source>
        <strain evidence="1 2">SVCO-16</strain>
    </source>
</reference>
<evidence type="ECO:0000313" key="1">
    <source>
        <dbReference type="EMBL" id="PIP00675.1"/>
    </source>
</evidence>
<proteinExistence type="predicted"/>